<name>A0A316YPH4_9BASI</name>
<dbReference type="AlphaFoldDB" id="A0A316YPH4"/>
<gene>
    <name evidence="2" type="ORF">FA10DRAFT_260486</name>
</gene>
<evidence type="ECO:0000256" key="1">
    <source>
        <dbReference type="SAM" id="MobiDB-lite"/>
    </source>
</evidence>
<evidence type="ECO:0000313" key="3">
    <source>
        <dbReference type="Proteomes" id="UP000245768"/>
    </source>
</evidence>
<dbReference type="Proteomes" id="UP000245768">
    <property type="component" value="Unassembled WGS sequence"/>
</dbReference>
<feature type="region of interest" description="Disordered" evidence="1">
    <location>
        <begin position="176"/>
        <end position="204"/>
    </location>
</feature>
<dbReference type="RefSeq" id="XP_025377902.1">
    <property type="nucleotide sequence ID" value="XM_025520024.1"/>
</dbReference>
<accession>A0A316YPH4</accession>
<feature type="compositionally biased region" description="Basic and acidic residues" evidence="1">
    <location>
        <begin position="176"/>
        <end position="195"/>
    </location>
</feature>
<dbReference type="EMBL" id="KZ819636">
    <property type="protein sequence ID" value="PWN90704.1"/>
    <property type="molecule type" value="Genomic_DNA"/>
</dbReference>
<evidence type="ECO:0000313" key="2">
    <source>
        <dbReference type="EMBL" id="PWN90704.1"/>
    </source>
</evidence>
<sequence length="204" mass="23198">MSVLWFASFQLAHSLPGQTLGKERSDDPEYPHRYARVASHESGNVLLYHPPLEPKRKRTGEEMSGPSTSDRLFKSPTLMSGPDNEEHGEHRQNRHRPKCDKCGHNPCHCGTPPRSVPHVRGSSSHEDHNDNKDKVLFWIDPSSKTFDSPYTPFNISCEHCGTSRCTCGPPRMKMVETEKNDKDENDGKMSDERQQESIPMIDQM</sequence>
<organism evidence="2 3">
    <name type="scientific">Acaromyces ingoldii</name>
    <dbReference type="NCBI Taxonomy" id="215250"/>
    <lineage>
        <taxon>Eukaryota</taxon>
        <taxon>Fungi</taxon>
        <taxon>Dikarya</taxon>
        <taxon>Basidiomycota</taxon>
        <taxon>Ustilaginomycotina</taxon>
        <taxon>Exobasidiomycetes</taxon>
        <taxon>Exobasidiales</taxon>
        <taxon>Cryptobasidiaceae</taxon>
        <taxon>Acaromyces</taxon>
    </lineage>
</organism>
<dbReference type="GeneID" id="37041940"/>
<proteinExistence type="predicted"/>
<protein>
    <submittedName>
        <fullName evidence="2">Uncharacterized protein</fullName>
    </submittedName>
</protein>
<reference evidence="2 3" key="1">
    <citation type="journal article" date="2018" name="Mol. Biol. Evol.">
        <title>Broad Genomic Sampling Reveals a Smut Pathogenic Ancestry of the Fungal Clade Ustilaginomycotina.</title>
        <authorList>
            <person name="Kijpornyongpan T."/>
            <person name="Mondo S.J."/>
            <person name="Barry K."/>
            <person name="Sandor L."/>
            <person name="Lee J."/>
            <person name="Lipzen A."/>
            <person name="Pangilinan J."/>
            <person name="LaButti K."/>
            <person name="Hainaut M."/>
            <person name="Henrissat B."/>
            <person name="Grigoriev I.V."/>
            <person name="Spatafora J.W."/>
            <person name="Aime M.C."/>
        </authorList>
    </citation>
    <scope>NUCLEOTIDE SEQUENCE [LARGE SCALE GENOMIC DNA]</scope>
    <source>
        <strain evidence="2 3">MCA 4198</strain>
    </source>
</reference>
<dbReference type="InParanoid" id="A0A316YPH4"/>
<keyword evidence="3" id="KW-1185">Reference proteome</keyword>
<feature type="region of interest" description="Disordered" evidence="1">
    <location>
        <begin position="37"/>
        <end position="97"/>
    </location>
</feature>